<dbReference type="PANTHER" id="PTHR42804:SF1">
    <property type="entry name" value="ALDEHYDE DEHYDROGENASE-RELATED"/>
    <property type="match status" value="1"/>
</dbReference>
<sequence>MRSLYIDGTWRDSSSDEALDVIDPATEQVIDRVPAGTTDDVDAAVEAAAAAFPAWAALSSGQRVTHLAKALELFSARLDEITALLTRDMGAPVTFSGKVQAGLPALMFRTYIDLVEEHGERYFTGERVGNSLLVHEPVGVVGAITPWNYPLHQIVLKAVPALLAGNTVVLKPSEIAPLSAYALAEVFDGAGLPPGVFNLVSGAGPVVGEAIAAHPKVDMVSFTGSTRAGTRVSEVAAATIKRVALELGGKSPDVILPGADLTQAIKRGVADVMRNTGQSCDALTRTLIHRDSYEEAVELAVAAAAKYVPGDPTDESTRLGPLVSAAQLERVRAYIDLGVEEGARLVTGGSGPVEGMERGYYVAPTIFADVRNDMRIAREEIFGPVMSLIPYDTVEEAVRIANDTVYGLSASVWSAEPEQGMAVARALRAGQVRLNGGALNPRAPFGGYKRSGNGREWGLPGLEEFCEVKAVQT</sequence>
<protein>
    <submittedName>
        <fullName evidence="7">Aldehyde dehydrogenase family protein</fullName>
    </submittedName>
</protein>
<dbReference type="InterPro" id="IPR016161">
    <property type="entry name" value="Ald_DH/histidinol_DH"/>
</dbReference>
<evidence type="ECO:0000256" key="3">
    <source>
        <dbReference type="PROSITE-ProRule" id="PRU10007"/>
    </source>
</evidence>
<evidence type="ECO:0000256" key="1">
    <source>
        <dbReference type="ARBA" id="ARBA00009986"/>
    </source>
</evidence>
<dbReference type="Pfam" id="PF00171">
    <property type="entry name" value="Aldedh"/>
    <property type="match status" value="1"/>
</dbReference>
<dbReference type="Gene3D" id="3.40.605.10">
    <property type="entry name" value="Aldehyde Dehydrogenase, Chain A, domain 1"/>
    <property type="match status" value="1"/>
</dbReference>
<reference evidence="7 8" key="1">
    <citation type="journal article" date="2019" name="Nat. Commun.">
        <title>The antimicrobial potential of Streptomyces from insect microbiomes.</title>
        <authorList>
            <person name="Chevrette M.G."/>
            <person name="Carlson C.M."/>
            <person name="Ortega H.E."/>
            <person name="Thomas C."/>
            <person name="Ananiev G.E."/>
            <person name="Barns K.J."/>
            <person name="Book A.J."/>
            <person name="Cagnazzo J."/>
            <person name="Carlos C."/>
            <person name="Flanigan W."/>
            <person name="Grubbs K.J."/>
            <person name="Horn H.A."/>
            <person name="Hoffmann F.M."/>
            <person name="Klassen J.L."/>
            <person name="Knack J.J."/>
            <person name="Lewin G.R."/>
            <person name="McDonald B.R."/>
            <person name="Muller L."/>
            <person name="Melo W.G.P."/>
            <person name="Pinto-Tomas A.A."/>
            <person name="Schmitz A."/>
            <person name="Wendt-Pienkowski E."/>
            <person name="Wildman S."/>
            <person name="Zhao M."/>
            <person name="Zhang F."/>
            <person name="Bugni T.S."/>
            <person name="Andes D.R."/>
            <person name="Pupo M.T."/>
            <person name="Currie C.R."/>
        </authorList>
    </citation>
    <scope>NUCLEOTIDE SEQUENCE [LARGE SCALE GENOMIC DNA]</scope>
    <source>
        <strain evidence="7 8">SID5840</strain>
    </source>
</reference>
<organism evidence="7 8">
    <name type="scientific">Nocardiopsis alba</name>
    <dbReference type="NCBI Taxonomy" id="53437"/>
    <lineage>
        <taxon>Bacteria</taxon>
        <taxon>Bacillati</taxon>
        <taxon>Actinomycetota</taxon>
        <taxon>Actinomycetes</taxon>
        <taxon>Streptosporangiales</taxon>
        <taxon>Nocardiopsidaceae</taxon>
        <taxon>Nocardiopsis</taxon>
    </lineage>
</organism>
<dbReference type="FunFam" id="3.40.605.10:FF:000007">
    <property type="entry name" value="NAD/NADP-dependent betaine aldehyde dehydrogenase"/>
    <property type="match status" value="1"/>
</dbReference>
<feature type="domain" description="Aldehyde dehydrogenase" evidence="5">
    <location>
        <begin position="10"/>
        <end position="471"/>
    </location>
</feature>
<dbReference type="Proteomes" id="UP000467124">
    <property type="component" value="Unassembled WGS sequence"/>
</dbReference>
<dbReference type="PROSITE" id="PS00687">
    <property type="entry name" value="ALDEHYDE_DEHYDR_GLU"/>
    <property type="match status" value="1"/>
</dbReference>
<dbReference type="Gene3D" id="3.40.309.10">
    <property type="entry name" value="Aldehyde Dehydrogenase, Chain A, domain 2"/>
    <property type="match status" value="1"/>
</dbReference>
<dbReference type="RefSeq" id="WP_017533764.1">
    <property type="nucleotide sequence ID" value="NZ_JAYMRS010000003.1"/>
</dbReference>
<keyword evidence="2 4" id="KW-0560">Oxidoreductase</keyword>
<dbReference type="EMBL" id="WWHY01000001">
    <property type="protein sequence ID" value="MYR31620.1"/>
    <property type="molecule type" value="Genomic_DNA"/>
</dbReference>
<evidence type="ECO:0000313" key="7">
    <source>
        <dbReference type="EMBL" id="MYR31620.1"/>
    </source>
</evidence>
<evidence type="ECO:0000313" key="6">
    <source>
        <dbReference type="EMBL" id="MFB8768465.1"/>
    </source>
</evidence>
<dbReference type="SUPFAM" id="SSF53720">
    <property type="entry name" value="ALDH-like"/>
    <property type="match status" value="1"/>
</dbReference>
<comment type="similarity">
    <text evidence="1 4">Belongs to the aldehyde dehydrogenase family.</text>
</comment>
<accession>A0A7K2INS5</accession>
<dbReference type="CDD" id="cd07138">
    <property type="entry name" value="ALDH_CddD_SSP0762"/>
    <property type="match status" value="1"/>
</dbReference>
<evidence type="ECO:0000313" key="8">
    <source>
        <dbReference type="Proteomes" id="UP000467124"/>
    </source>
</evidence>
<dbReference type="InterPro" id="IPR015590">
    <property type="entry name" value="Aldehyde_DH_dom"/>
</dbReference>
<dbReference type="InterPro" id="IPR029510">
    <property type="entry name" value="Ald_DH_CS_GLU"/>
</dbReference>
<keyword evidence="9" id="KW-1185">Reference proteome</keyword>
<dbReference type="PANTHER" id="PTHR42804">
    <property type="entry name" value="ALDEHYDE DEHYDROGENASE"/>
    <property type="match status" value="1"/>
</dbReference>
<dbReference type="FunFam" id="3.40.309.10:FF:000012">
    <property type="entry name" value="Betaine aldehyde dehydrogenase"/>
    <property type="match status" value="1"/>
</dbReference>
<proteinExistence type="inferred from homology"/>
<evidence type="ECO:0000313" key="9">
    <source>
        <dbReference type="Proteomes" id="UP001585053"/>
    </source>
</evidence>
<evidence type="ECO:0000259" key="5">
    <source>
        <dbReference type="Pfam" id="PF00171"/>
    </source>
</evidence>
<dbReference type="InterPro" id="IPR016162">
    <property type="entry name" value="Ald_DH_N"/>
</dbReference>
<dbReference type="EMBL" id="JAYMRS010000003">
    <property type="protein sequence ID" value="MFB8768465.1"/>
    <property type="molecule type" value="Genomic_DNA"/>
</dbReference>
<dbReference type="AlphaFoldDB" id="A0A7K2INS5"/>
<feature type="active site" evidence="3">
    <location>
        <position position="246"/>
    </location>
</feature>
<dbReference type="Proteomes" id="UP001585053">
    <property type="component" value="Unassembled WGS sequence"/>
</dbReference>
<comment type="caution">
    <text evidence="7">The sequence shown here is derived from an EMBL/GenBank/DDBJ whole genome shotgun (WGS) entry which is preliminary data.</text>
</comment>
<evidence type="ECO:0000256" key="4">
    <source>
        <dbReference type="RuleBase" id="RU003345"/>
    </source>
</evidence>
<evidence type="ECO:0000256" key="2">
    <source>
        <dbReference type="ARBA" id="ARBA00023002"/>
    </source>
</evidence>
<dbReference type="GO" id="GO:0016620">
    <property type="term" value="F:oxidoreductase activity, acting on the aldehyde or oxo group of donors, NAD or NADP as acceptor"/>
    <property type="evidence" value="ECO:0007669"/>
    <property type="project" value="InterPro"/>
</dbReference>
<gene>
    <name evidence="7" type="ORF">GTW20_04885</name>
    <name evidence="6" type="ORF">VSQ78_12190</name>
</gene>
<name>A0A7K2INS5_9ACTN</name>
<dbReference type="InterPro" id="IPR016163">
    <property type="entry name" value="Ald_DH_C"/>
</dbReference>
<reference evidence="6 9" key="2">
    <citation type="submission" date="2024-01" db="EMBL/GenBank/DDBJ databases">
        <title>Genome mining of biosynthetic gene clusters to explore secondary metabolites of Streptomyces sp.</title>
        <authorList>
            <person name="Baig A."/>
            <person name="Ajitkumar Shintre N."/>
            <person name="Kumar H."/>
            <person name="Anbarasu A."/>
            <person name="Ramaiah S."/>
        </authorList>
    </citation>
    <scope>NUCLEOTIDE SEQUENCE [LARGE SCALE GENOMIC DNA]</scope>
    <source>
        <strain evidence="6 9">A01</strain>
    </source>
</reference>